<evidence type="ECO:0000313" key="3">
    <source>
        <dbReference type="Proteomes" id="UP000299102"/>
    </source>
</evidence>
<sequence>MVWSGGGSDHKGQGEIYPSTRLDDLTPAVRRPESSQKPVRGSEGGAKDDLAHAPATSDRTRSVALYNSRLIEIRFPFVPKTH</sequence>
<evidence type="ECO:0000256" key="1">
    <source>
        <dbReference type="SAM" id="MobiDB-lite"/>
    </source>
</evidence>
<organism evidence="2 3">
    <name type="scientific">Eumeta variegata</name>
    <name type="common">Bagworm moth</name>
    <name type="synonym">Eumeta japonica</name>
    <dbReference type="NCBI Taxonomy" id="151549"/>
    <lineage>
        <taxon>Eukaryota</taxon>
        <taxon>Metazoa</taxon>
        <taxon>Ecdysozoa</taxon>
        <taxon>Arthropoda</taxon>
        <taxon>Hexapoda</taxon>
        <taxon>Insecta</taxon>
        <taxon>Pterygota</taxon>
        <taxon>Neoptera</taxon>
        <taxon>Endopterygota</taxon>
        <taxon>Lepidoptera</taxon>
        <taxon>Glossata</taxon>
        <taxon>Ditrysia</taxon>
        <taxon>Tineoidea</taxon>
        <taxon>Psychidae</taxon>
        <taxon>Oiketicinae</taxon>
        <taxon>Eumeta</taxon>
    </lineage>
</organism>
<comment type="caution">
    <text evidence="2">The sequence shown here is derived from an EMBL/GenBank/DDBJ whole genome shotgun (WGS) entry which is preliminary data.</text>
</comment>
<reference evidence="2 3" key="1">
    <citation type="journal article" date="2019" name="Commun. Biol.">
        <title>The bagworm genome reveals a unique fibroin gene that provides high tensile strength.</title>
        <authorList>
            <person name="Kono N."/>
            <person name="Nakamura H."/>
            <person name="Ohtoshi R."/>
            <person name="Tomita M."/>
            <person name="Numata K."/>
            <person name="Arakawa K."/>
        </authorList>
    </citation>
    <scope>NUCLEOTIDE SEQUENCE [LARGE SCALE GENOMIC DNA]</scope>
</reference>
<dbReference type="AlphaFoldDB" id="A0A4C1VH80"/>
<accession>A0A4C1VH80</accession>
<dbReference type="Proteomes" id="UP000299102">
    <property type="component" value="Unassembled WGS sequence"/>
</dbReference>
<feature type="region of interest" description="Disordered" evidence="1">
    <location>
        <begin position="1"/>
        <end position="58"/>
    </location>
</feature>
<gene>
    <name evidence="2" type="ORF">EVAR_13053_1</name>
</gene>
<name>A0A4C1VH80_EUMVA</name>
<keyword evidence="3" id="KW-1185">Reference proteome</keyword>
<evidence type="ECO:0000313" key="2">
    <source>
        <dbReference type="EMBL" id="GBP38013.1"/>
    </source>
</evidence>
<proteinExistence type="predicted"/>
<protein>
    <submittedName>
        <fullName evidence="2">Uncharacterized protein</fullName>
    </submittedName>
</protein>
<dbReference type="EMBL" id="BGZK01000342">
    <property type="protein sequence ID" value="GBP38013.1"/>
    <property type="molecule type" value="Genomic_DNA"/>
</dbReference>